<gene>
    <name evidence="1" type="ORF">MLD38_033120</name>
</gene>
<dbReference type="EMBL" id="CM042889">
    <property type="protein sequence ID" value="KAI4319534.1"/>
    <property type="molecule type" value="Genomic_DNA"/>
</dbReference>
<evidence type="ECO:0000313" key="2">
    <source>
        <dbReference type="Proteomes" id="UP001057402"/>
    </source>
</evidence>
<name>A0ACB9M800_9MYRT</name>
<proteinExistence type="predicted"/>
<dbReference type="Proteomes" id="UP001057402">
    <property type="component" value="Chromosome 10"/>
</dbReference>
<sequence length="453" mass="48905">MSPVHAASSVMLVALLLLEEFRCVIPTTVLQLQRLSPTEREFNIKEARIRDRARHGRNLQGFPEGVVSLPVQGSSNPLNSGIYLTKVRLGNPPREFRVQIDTGSDVLWIACSSCINCPTTSGLGIALDYLDPASSSTASVVSCSDPMCTSGVPTAATECLTNNNQCGYSFRYGDGSGTSGFYVSDELHFDMTLKTSSVVNSSASVTFGCSTEQTGELTKTEKAIDGIFGFGRGPLSVVSQLSSREIIPKVFSHCLKGDSDGGGLLVLGEILEPNIVYTPMLPSKTHYNLNLQSISVKETVLPIDPSVFVTSNRQGTIVDSGTTLTYLLGDAYDHFVAAINEAVTGQVTLSNSNGSPCYLVTSSLSGIFPLASLNFAGNTSMKLKPNDYLVYTGLVGGIAQWCIGFERIQQGTMILGDLVLKDKIVVYDLARRRIGWAEHDWSHNFRPGRFVRL</sequence>
<keyword evidence="2" id="KW-1185">Reference proteome</keyword>
<organism evidence="1 2">
    <name type="scientific">Melastoma candidum</name>
    <dbReference type="NCBI Taxonomy" id="119954"/>
    <lineage>
        <taxon>Eukaryota</taxon>
        <taxon>Viridiplantae</taxon>
        <taxon>Streptophyta</taxon>
        <taxon>Embryophyta</taxon>
        <taxon>Tracheophyta</taxon>
        <taxon>Spermatophyta</taxon>
        <taxon>Magnoliopsida</taxon>
        <taxon>eudicotyledons</taxon>
        <taxon>Gunneridae</taxon>
        <taxon>Pentapetalae</taxon>
        <taxon>rosids</taxon>
        <taxon>malvids</taxon>
        <taxon>Myrtales</taxon>
        <taxon>Melastomataceae</taxon>
        <taxon>Melastomatoideae</taxon>
        <taxon>Melastomateae</taxon>
        <taxon>Melastoma</taxon>
    </lineage>
</organism>
<accession>A0ACB9M800</accession>
<evidence type="ECO:0000313" key="1">
    <source>
        <dbReference type="EMBL" id="KAI4319534.1"/>
    </source>
</evidence>
<protein>
    <submittedName>
        <fullName evidence="1">Uncharacterized protein</fullName>
    </submittedName>
</protein>
<comment type="caution">
    <text evidence="1">The sequence shown here is derived from an EMBL/GenBank/DDBJ whole genome shotgun (WGS) entry which is preliminary data.</text>
</comment>
<reference evidence="2" key="1">
    <citation type="journal article" date="2023" name="Front. Plant Sci.">
        <title>Chromosomal-level genome assembly of Melastoma candidum provides insights into trichome evolution.</title>
        <authorList>
            <person name="Zhong Y."/>
            <person name="Wu W."/>
            <person name="Sun C."/>
            <person name="Zou P."/>
            <person name="Liu Y."/>
            <person name="Dai S."/>
            <person name="Zhou R."/>
        </authorList>
    </citation>
    <scope>NUCLEOTIDE SEQUENCE [LARGE SCALE GENOMIC DNA]</scope>
</reference>